<evidence type="ECO:0000256" key="4">
    <source>
        <dbReference type="HAMAP-Rule" id="MF_01369"/>
    </source>
</evidence>
<dbReference type="HAMAP" id="MF_01369_B">
    <property type="entry name" value="Ribosomal_uL23_B"/>
    <property type="match status" value="1"/>
</dbReference>
<comment type="caution">
    <text evidence="6">The sequence shown here is derived from an EMBL/GenBank/DDBJ whole genome shotgun (WGS) entry which is preliminary data.</text>
</comment>
<comment type="function">
    <text evidence="4">One of the early assembly proteins it binds 23S rRNA. One of the proteins that surrounds the polypeptide exit tunnel on the outside of the ribosome. Forms the main docking site for trigger factor binding to the ribosome.</text>
</comment>
<evidence type="ECO:0000313" key="6">
    <source>
        <dbReference type="EMBL" id="KKT90897.1"/>
    </source>
</evidence>
<dbReference type="InterPro" id="IPR013025">
    <property type="entry name" value="Ribosomal_uL23-like"/>
</dbReference>
<dbReference type="GO" id="GO:0003735">
    <property type="term" value="F:structural constituent of ribosome"/>
    <property type="evidence" value="ECO:0007669"/>
    <property type="project" value="InterPro"/>
</dbReference>
<accession>A0A0G1NCP8</accession>
<organism evidence="6 7">
    <name type="scientific">Candidatus Jorgensenbacteria bacterium GW2011_GWA2_45_13</name>
    <dbReference type="NCBI Taxonomy" id="1618662"/>
    <lineage>
        <taxon>Bacteria</taxon>
        <taxon>Candidatus Joergenseniibacteriota</taxon>
    </lineage>
</organism>
<dbReference type="AlphaFoldDB" id="A0A0G1NCP8"/>
<dbReference type="GO" id="GO:0005840">
    <property type="term" value="C:ribosome"/>
    <property type="evidence" value="ECO:0007669"/>
    <property type="project" value="UniProtKB-KW"/>
</dbReference>
<dbReference type="InterPro" id="IPR012678">
    <property type="entry name" value="Ribosomal_uL23/eL15/eS24_sf"/>
</dbReference>
<dbReference type="SUPFAM" id="SSF54189">
    <property type="entry name" value="Ribosomal proteins S24e, L23 and L15e"/>
    <property type="match status" value="1"/>
</dbReference>
<keyword evidence="3 4" id="KW-0687">Ribonucleoprotein</keyword>
<protein>
    <recommendedName>
        <fullName evidence="4">Large ribosomal subunit protein uL23</fullName>
    </recommendedName>
</protein>
<feature type="compositionally biased region" description="Basic residues" evidence="5">
    <location>
        <begin position="1"/>
        <end position="10"/>
    </location>
</feature>
<dbReference type="GO" id="GO:1990904">
    <property type="term" value="C:ribonucleoprotein complex"/>
    <property type="evidence" value="ECO:0007669"/>
    <property type="project" value="UniProtKB-KW"/>
</dbReference>
<evidence type="ECO:0000313" key="7">
    <source>
        <dbReference type="Proteomes" id="UP000033966"/>
    </source>
</evidence>
<evidence type="ECO:0000256" key="1">
    <source>
        <dbReference type="ARBA" id="ARBA00006700"/>
    </source>
</evidence>
<evidence type="ECO:0000256" key="5">
    <source>
        <dbReference type="SAM" id="MobiDB-lite"/>
    </source>
</evidence>
<proteinExistence type="inferred from homology"/>
<comment type="subunit">
    <text evidence="4">Part of the 50S ribosomal subunit. Contacts protein L29, and trigger factor when it is bound to the ribosome.</text>
</comment>
<dbReference type="GO" id="GO:0006412">
    <property type="term" value="P:translation"/>
    <property type="evidence" value="ECO:0007669"/>
    <property type="project" value="UniProtKB-UniRule"/>
</dbReference>
<keyword evidence="4" id="KW-0699">rRNA-binding</keyword>
<keyword evidence="2 4" id="KW-0689">Ribosomal protein</keyword>
<gene>
    <name evidence="4" type="primary">rplW</name>
    <name evidence="6" type="ORF">UW92_C0023G0022</name>
</gene>
<dbReference type="Pfam" id="PF00276">
    <property type="entry name" value="Ribosomal_L23"/>
    <property type="match status" value="1"/>
</dbReference>
<feature type="region of interest" description="Disordered" evidence="5">
    <location>
        <begin position="1"/>
        <end position="30"/>
    </location>
</feature>
<comment type="similarity">
    <text evidence="1 4">Belongs to the universal ribosomal protein uL23 family.</text>
</comment>
<evidence type="ECO:0000256" key="2">
    <source>
        <dbReference type="ARBA" id="ARBA00022980"/>
    </source>
</evidence>
<dbReference type="GO" id="GO:0019843">
    <property type="term" value="F:rRNA binding"/>
    <property type="evidence" value="ECO:0007669"/>
    <property type="project" value="UniProtKB-UniRule"/>
</dbReference>
<feature type="compositionally biased region" description="Basic and acidic residues" evidence="5">
    <location>
        <begin position="11"/>
        <end position="22"/>
    </location>
</feature>
<keyword evidence="4" id="KW-0694">RNA-binding</keyword>
<dbReference type="Proteomes" id="UP000033966">
    <property type="component" value="Unassembled WGS sequence"/>
</dbReference>
<evidence type="ECO:0000256" key="3">
    <source>
        <dbReference type="ARBA" id="ARBA00023274"/>
    </source>
</evidence>
<dbReference type="PANTHER" id="PTHR11620">
    <property type="entry name" value="60S RIBOSOMAL PROTEIN L23A"/>
    <property type="match status" value="1"/>
</dbReference>
<dbReference type="InterPro" id="IPR012677">
    <property type="entry name" value="Nucleotide-bd_a/b_plait_sf"/>
</dbReference>
<dbReference type="NCBIfam" id="NF004363">
    <property type="entry name" value="PRK05738.2-4"/>
    <property type="match status" value="1"/>
</dbReference>
<dbReference type="EMBL" id="LCKF01000023">
    <property type="protein sequence ID" value="KKT90897.1"/>
    <property type="molecule type" value="Genomic_DNA"/>
</dbReference>
<sequence>MSFIKTKKQKKDSLPKDTDTGAKKSARKTTGISSVAPHIVIKRPWVSEKSQRISAFNQYVFLVEPSANKHMVRQEVQKRYDVQVMQVDVTRLKGKVKRFRNQLGKRAGLKKAIVTLKEGQKIETE</sequence>
<reference evidence="6 7" key="1">
    <citation type="journal article" date="2015" name="Nature">
        <title>rRNA introns, odd ribosomes, and small enigmatic genomes across a large radiation of phyla.</title>
        <authorList>
            <person name="Brown C.T."/>
            <person name="Hug L.A."/>
            <person name="Thomas B.C."/>
            <person name="Sharon I."/>
            <person name="Castelle C.J."/>
            <person name="Singh A."/>
            <person name="Wilkins M.J."/>
            <person name="Williams K.H."/>
            <person name="Banfield J.F."/>
        </authorList>
    </citation>
    <scope>NUCLEOTIDE SEQUENCE [LARGE SCALE GENOMIC DNA]</scope>
</reference>
<dbReference type="Gene3D" id="3.30.70.330">
    <property type="match status" value="1"/>
</dbReference>
<name>A0A0G1NCP8_9BACT</name>